<comment type="function">
    <text evidence="6">May be involved in iron transport and iron homeostasis.</text>
</comment>
<dbReference type="Proteomes" id="UP001318860">
    <property type="component" value="Unassembled WGS sequence"/>
</dbReference>
<protein>
    <recommendedName>
        <fullName evidence="6">Solute carrier family 40 member</fullName>
    </recommendedName>
</protein>
<evidence type="ECO:0000256" key="1">
    <source>
        <dbReference type="ARBA" id="ARBA00004141"/>
    </source>
</evidence>
<evidence type="ECO:0000313" key="8">
    <source>
        <dbReference type="EMBL" id="KAK6162627.1"/>
    </source>
</evidence>
<keyword evidence="4" id="KW-1133">Transmembrane helix</keyword>
<comment type="subcellular location">
    <subcellularLocation>
        <location evidence="1 6">Membrane</location>
        <topology evidence="1 6">Multi-pass membrane protein</topology>
    </subcellularLocation>
</comment>
<evidence type="ECO:0000256" key="4">
    <source>
        <dbReference type="ARBA" id="ARBA00022989"/>
    </source>
</evidence>
<comment type="similarity">
    <text evidence="6">Belongs to the ferroportin (FP) (TC 2.A.100) family. SLC40A subfamily.</text>
</comment>
<gene>
    <name evidence="8" type="ORF">DH2020_002468</name>
</gene>
<dbReference type="Pfam" id="PF06963">
    <property type="entry name" value="FPN1"/>
    <property type="match status" value="1"/>
</dbReference>
<accession>A0ABR0XTT4</accession>
<keyword evidence="9" id="KW-1185">Reference proteome</keyword>
<keyword evidence="3" id="KW-0812">Transmembrane</keyword>
<sequence>MTMCIGNETRSDTISELLTNNVRVSSPHLLLWCFPSSLSPMTLLALGVDTNFNGAFTADFFVQAMRKRKFIDIHKLRDFVLIGIDRVILCHAGGGYGDAEGGWGFEDVYDEEPPNQFCNLFEESQDETEMMSVCQPEDTPSNSGSAKKSSGRKRKSTDFEDPLFAVSDFDSDVGLKFEYPIITIKSEKYKPESLVSAKSRQENDSTRSTMFDDVTTIYIRCVVFSLLTLPFDIGGIECAVQKNGTQLYKSYQKQKAKTSTIFAQKTEEGRGVCLRSSMTHIERGESSGGLGSNGVGLVGGIHHDIVHNIELFSVLVFGDPNWSRVGPTGRTLWRSVGPHCDRSHPSPYDLQQWKSLLLFAMRKIRRLASTSAANAKPTLLCIKNCSTRVNVALGEYYTVVVGQTAAPVNCINCDSNLGCKFDRVAESDRCVVGGVQNSLQTILDLMTYIMGIIISNPQYLRRDPNVTLLALPVATRPELATA</sequence>
<feature type="region of interest" description="Disordered" evidence="7">
    <location>
        <begin position="129"/>
        <end position="156"/>
    </location>
</feature>
<evidence type="ECO:0000256" key="3">
    <source>
        <dbReference type="ARBA" id="ARBA00022692"/>
    </source>
</evidence>
<proteinExistence type="inferred from homology"/>
<evidence type="ECO:0000256" key="5">
    <source>
        <dbReference type="ARBA" id="ARBA00023136"/>
    </source>
</evidence>
<organism evidence="8 9">
    <name type="scientific">Rehmannia glutinosa</name>
    <name type="common">Chinese foxglove</name>
    <dbReference type="NCBI Taxonomy" id="99300"/>
    <lineage>
        <taxon>Eukaryota</taxon>
        <taxon>Viridiplantae</taxon>
        <taxon>Streptophyta</taxon>
        <taxon>Embryophyta</taxon>
        <taxon>Tracheophyta</taxon>
        <taxon>Spermatophyta</taxon>
        <taxon>Magnoliopsida</taxon>
        <taxon>eudicotyledons</taxon>
        <taxon>Gunneridae</taxon>
        <taxon>Pentapetalae</taxon>
        <taxon>asterids</taxon>
        <taxon>lamiids</taxon>
        <taxon>Lamiales</taxon>
        <taxon>Orobanchaceae</taxon>
        <taxon>Rehmannieae</taxon>
        <taxon>Rehmannia</taxon>
    </lineage>
</organism>
<keyword evidence="2 6" id="KW-0813">Transport</keyword>
<evidence type="ECO:0000256" key="2">
    <source>
        <dbReference type="ARBA" id="ARBA00022448"/>
    </source>
</evidence>
<dbReference type="InterPro" id="IPR009716">
    <property type="entry name" value="Ferroportin-1"/>
</dbReference>
<evidence type="ECO:0000256" key="7">
    <source>
        <dbReference type="SAM" id="MobiDB-lite"/>
    </source>
</evidence>
<evidence type="ECO:0000256" key="6">
    <source>
        <dbReference type="RuleBase" id="RU365065"/>
    </source>
</evidence>
<comment type="caution">
    <text evidence="8">The sequence shown here is derived from an EMBL/GenBank/DDBJ whole genome shotgun (WGS) entry which is preliminary data.</text>
</comment>
<keyword evidence="5" id="KW-0472">Membrane</keyword>
<reference evidence="8 9" key="1">
    <citation type="journal article" date="2021" name="Comput. Struct. Biotechnol. J.">
        <title>De novo genome assembly of the potent medicinal plant Rehmannia glutinosa using nanopore technology.</title>
        <authorList>
            <person name="Ma L."/>
            <person name="Dong C."/>
            <person name="Song C."/>
            <person name="Wang X."/>
            <person name="Zheng X."/>
            <person name="Niu Y."/>
            <person name="Chen S."/>
            <person name="Feng W."/>
        </authorList>
    </citation>
    <scope>NUCLEOTIDE SEQUENCE [LARGE SCALE GENOMIC DNA]</scope>
    <source>
        <strain evidence="8">DH-2019</strain>
    </source>
</reference>
<evidence type="ECO:0000313" key="9">
    <source>
        <dbReference type="Proteomes" id="UP001318860"/>
    </source>
</evidence>
<keyword evidence="6" id="KW-0406">Ion transport</keyword>
<name>A0ABR0XTT4_REHGL</name>
<dbReference type="EMBL" id="JABTTQ020000002">
    <property type="protein sequence ID" value="KAK6162627.1"/>
    <property type="molecule type" value="Genomic_DNA"/>
</dbReference>